<sequence>MNTEEEFYLDLGLNISRIRNRKQISQEGLADFLKLSRPSIANIEKGRQRPSILTLALIANYLKVDISELIPILKGVDLDKINLVGLDTLESKEFNKESLNSFLQTLIKFK</sequence>
<dbReference type="SMART" id="SM00530">
    <property type="entry name" value="HTH_XRE"/>
    <property type="match status" value="1"/>
</dbReference>
<dbReference type="EMBL" id="MCAQ01000027">
    <property type="protein sequence ID" value="RKF32292.1"/>
    <property type="molecule type" value="Genomic_DNA"/>
</dbReference>
<protein>
    <recommendedName>
        <fullName evidence="2">HTH cro/C1-type domain-containing protein</fullName>
    </recommendedName>
</protein>
<gene>
    <name evidence="3" type="ORF">BCY89_13930</name>
</gene>
<evidence type="ECO:0000259" key="2">
    <source>
        <dbReference type="PROSITE" id="PS50943"/>
    </source>
</evidence>
<accession>A0A420FH27</accession>
<evidence type="ECO:0000313" key="3">
    <source>
        <dbReference type="EMBL" id="RKF32292.1"/>
    </source>
</evidence>
<feature type="domain" description="HTH cro/C1-type" evidence="2">
    <location>
        <begin position="15"/>
        <end position="69"/>
    </location>
</feature>
<proteinExistence type="predicted"/>
<dbReference type="CDD" id="cd00093">
    <property type="entry name" value="HTH_XRE"/>
    <property type="match status" value="1"/>
</dbReference>
<dbReference type="PANTHER" id="PTHR46558:SF11">
    <property type="entry name" value="HTH-TYPE TRANSCRIPTIONAL REGULATOR XRE"/>
    <property type="match status" value="1"/>
</dbReference>
<dbReference type="PROSITE" id="PS50943">
    <property type="entry name" value="HTH_CROC1"/>
    <property type="match status" value="1"/>
</dbReference>
<dbReference type="Pfam" id="PF01381">
    <property type="entry name" value="HTH_3"/>
    <property type="match status" value="1"/>
</dbReference>
<comment type="caution">
    <text evidence="3">The sequence shown here is derived from an EMBL/GenBank/DDBJ whole genome shotgun (WGS) entry which is preliminary data.</text>
</comment>
<evidence type="ECO:0000256" key="1">
    <source>
        <dbReference type="ARBA" id="ARBA00023125"/>
    </source>
</evidence>
<keyword evidence="1" id="KW-0238">DNA-binding</keyword>
<keyword evidence="4" id="KW-1185">Reference proteome</keyword>
<dbReference type="GO" id="GO:0003677">
    <property type="term" value="F:DNA binding"/>
    <property type="evidence" value="ECO:0007669"/>
    <property type="project" value="UniProtKB-KW"/>
</dbReference>
<dbReference type="InterPro" id="IPR010982">
    <property type="entry name" value="Lambda_DNA-bd_dom_sf"/>
</dbReference>
<evidence type="ECO:0000313" key="4">
    <source>
        <dbReference type="Proteomes" id="UP000286402"/>
    </source>
</evidence>
<dbReference type="RefSeq" id="WP_120335604.1">
    <property type="nucleotide sequence ID" value="NZ_MCAQ01000027.1"/>
</dbReference>
<dbReference type="InterPro" id="IPR001387">
    <property type="entry name" value="Cro/C1-type_HTH"/>
</dbReference>
<dbReference type="Gene3D" id="1.10.260.40">
    <property type="entry name" value="lambda repressor-like DNA-binding domains"/>
    <property type="match status" value="1"/>
</dbReference>
<reference evidence="3 4" key="1">
    <citation type="submission" date="2016-07" db="EMBL/GenBank/DDBJ databases">
        <title>Genome analysis of Sphingobacterium siyangense T12B17.</title>
        <authorList>
            <person name="Xu D."/>
            <person name="Su Y."/>
            <person name="Zheng S."/>
        </authorList>
    </citation>
    <scope>NUCLEOTIDE SEQUENCE [LARGE SCALE GENOMIC DNA]</scope>
    <source>
        <strain evidence="3 4">T12B17</strain>
    </source>
</reference>
<name>A0A420FH27_9SPHI</name>
<dbReference type="Proteomes" id="UP000286402">
    <property type="component" value="Unassembled WGS sequence"/>
</dbReference>
<dbReference type="SUPFAM" id="SSF47413">
    <property type="entry name" value="lambda repressor-like DNA-binding domains"/>
    <property type="match status" value="1"/>
</dbReference>
<dbReference type="AlphaFoldDB" id="A0A420FH27"/>
<organism evidence="3 4">
    <name type="scientific">Sphingobacterium siyangense</name>
    <dbReference type="NCBI Taxonomy" id="459529"/>
    <lineage>
        <taxon>Bacteria</taxon>
        <taxon>Pseudomonadati</taxon>
        <taxon>Bacteroidota</taxon>
        <taxon>Sphingobacteriia</taxon>
        <taxon>Sphingobacteriales</taxon>
        <taxon>Sphingobacteriaceae</taxon>
        <taxon>Sphingobacterium</taxon>
    </lineage>
</organism>
<dbReference type="PANTHER" id="PTHR46558">
    <property type="entry name" value="TRACRIPTIONAL REGULATORY PROTEIN-RELATED-RELATED"/>
    <property type="match status" value="1"/>
</dbReference>